<dbReference type="EMBL" id="QJKB01000001">
    <property type="protein sequence ID" value="PXX46667.1"/>
    <property type="molecule type" value="Genomic_DNA"/>
</dbReference>
<dbReference type="InterPro" id="IPR036388">
    <property type="entry name" value="WH-like_DNA-bd_sf"/>
</dbReference>
<keyword evidence="3" id="KW-1185">Reference proteome</keyword>
<protein>
    <submittedName>
        <fullName evidence="2">MarR family transcriptional regulator</fullName>
    </submittedName>
</protein>
<proteinExistence type="predicted"/>
<dbReference type="Pfam" id="PF01047">
    <property type="entry name" value="MarR"/>
    <property type="match status" value="1"/>
</dbReference>
<dbReference type="AlphaFoldDB" id="A0A318JDT1"/>
<dbReference type="GO" id="GO:0003700">
    <property type="term" value="F:DNA-binding transcription factor activity"/>
    <property type="evidence" value="ECO:0007669"/>
    <property type="project" value="InterPro"/>
</dbReference>
<dbReference type="Gene3D" id="1.10.10.10">
    <property type="entry name" value="Winged helix-like DNA-binding domain superfamily/Winged helix DNA-binding domain"/>
    <property type="match status" value="1"/>
</dbReference>
<evidence type="ECO:0000313" key="3">
    <source>
        <dbReference type="Proteomes" id="UP000247792"/>
    </source>
</evidence>
<dbReference type="OrthoDB" id="9787636at2"/>
<feature type="domain" description="HTH marR-type" evidence="1">
    <location>
        <begin position="30"/>
        <end position="166"/>
    </location>
</feature>
<dbReference type="PANTHER" id="PTHR33164:SF43">
    <property type="entry name" value="HTH-TYPE TRANSCRIPTIONAL REPRESSOR YETL"/>
    <property type="match status" value="1"/>
</dbReference>
<dbReference type="Proteomes" id="UP000247792">
    <property type="component" value="Unassembled WGS sequence"/>
</dbReference>
<comment type="caution">
    <text evidence="2">The sequence shown here is derived from an EMBL/GenBank/DDBJ whole genome shotgun (WGS) entry which is preliminary data.</text>
</comment>
<evidence type="ECO:0000259" key="1">
    <source>
        <dbReference type="PROSITE" id="PS50995"/>
    </source>
</evidence>
<dbReference type="InterPro" id="IPR000835">
    <property type="entry name" value="HTH_MarR-typ"/>
</dbReference>
<dbReference type="SMART" id="SM00347">
    <property type="entry name" value="HTH_MARR"/>
    <property type="match status" value="1"/>
</dbReference>
<reference evidence="2 3" key="1">
    <citation type="submission" date="2018-05" db="EMBL/GenBank/DDBJ databases">
        <title>Genomic Encyclopedia of Type Strains, Phase IV (KMG-IV): sequencing the most valuable type-strain genomes for metagenomic binning, comparative biology and taxonomic classification.</title>
        <authorList>
            <person name="Goeker M."/>
        </authorList>
    </citation>
    <scope>NUCLEOTIDE SEQUENCE [LARGE SCALE GENOMIC DNA]</scope>
    <source>
        <strain evidence="2 3">DSM 19792</strain>
    </source>
</reference>
<name>A0A318JDT1_9BURK</name>
<dbReference type="RefSeq" id="WP_110253127.1">
    <property type="nucleotide sequence ID" value="NZ_QJKB01000001.1"/>
</dbReference>
<evidence type="ECO:0000313" key="2">
    <source>
        <dbReference type="EMBL" id="PXX46667.1"/>
    </source>
</evidence>
<dbReference type="InterPro" id="IPR039422">
    <property type="entry name" value="MarR/SlyA-like"/>
</dbReference>
<sequence length="187" mass="21467">MKSEEQTKAGMKEDSNPVFDMETRLTQDDHQSLRLWLRMLSCTVMIEGEIRSRLRSEFGITLPRFDLMAQLERHPEGLRMGELSKRMMVTGGNITGITDQLEQEKLVTRVADLKDRRAYSVKLTPAGRRAFKRMAAVHEEWIADMFSGLQSEQKSKLFELLSQVKTHLHEPGTDCGLDNKPLQEEST</sequence>
<dbReference type="SUPFAM" id="SSF46785">
    <property type="entry name" value="Winged helix' DNA-binding domain"/>
    <property type="match status" value="1"/>
</dbReference>
<gene>
    <name evidence="2" type="ORF">DFR42_101240</name>
</gene>
<dbReference type="GO" id="GO:0006950">
    <property type="term" value="P:response to stress"/>
    <property type="evidence" value="ECO:0007669"/>
    <property type="project" value="TreeGrafter"/>
</dbReference>
<dbReference type="PROSITE" id="PS50995">
    <property type="entry name" value="HTH_MARR_2"/>
    <property type="match status" value="1"/>
</dbReference>
<dbReference type="PRINTS" id="PR00598">
    <property type="entry name" value="HTHMARR"/>
</dbReference>
<accession>A0A318JDT1</accession>
<organism evidence="2 3">
    <name type="scientific">Undibacterium pigrum</name>
    <dbReference type="NCBI Taxonomy" id="401470"/>
    <lineage>
        <taxon>Bacteria</taxon>
        <taxon>Pseudomonadati</taxon>
        <taxon>Pseudomonadota</taxon>
        <taxon>Betaproteobacteria</taxon>
        <taxon>Burkholderiales</taxon>
        <taxon>Oxalobacteraceae</taxon>
        <taxon>Undibacterium</taxon>
    </lineage>
</organism>
<dbReference type="PANTHER" id="PTHR33164">
    <property type="entry name" value="TRANSCRIPTIONAL REGULATOR, MARR FAMILY"/>
    <property type="match status" value="1"/>
</dbReference>
<dbReference type="InterPro" id="IPR036390">
    <property type="entry name" value="WH_DNA-bd_sf"/>
</dbReference>